<evidence type="ECO:0000313" key="2">
    <source>
        <dbReference type="Proteomes" id="UP000664277"/>
    </source>
</evidence>
<organism evidence="1 2">
    <name type="scientific">Candidatus Obscuribacter phosphatis</name>
    <dbReference type="NCBI Taxonomy" id="1906157"/>
    <lineage>
        <taxon>Bacteria</taxon>
        <taxon>Bacillati</taxon>
        <taxon>Candidatus Melainabacteria</taxon>
        <taxon>Candidatus Obscuribacterales</taxon>
        <taxon>Candidatus Obscuribacteraceae</taxon>
        <taxon>Candidatus Obscuribacter</taxon>
    </lineage>
</organism>
<dbReference type="EMBL" id="JAFLCK010000009">
    <property type="protein sequence ID" value="MBN8660294.1"/>
    <property type="molecule type" value="Genomic_DNA"/>
</dbReference>
<reference evidence="1" key="1">
    <citation type="submission" date="2021-02" db="EMBL/GenBank/DDBJ databases">
        <title>Genome-Resolved Metagenomics of a Microbial Community Performing Photosynthetic Biological Nutrient Removal.</title>
        <authorList>
            <person name="Mcdaniel E.A."/>
        </authorList>
    </citation>
    <scope>NUCLEOTIDE SEQUENCE</scope>
    <source>
        <strain evidence="1">UWPOB_OBS1</strain>
    </source>
</reference>
<protein>
    <submittedName>
        <fullName evidence="1">Uncharacterized protein</fullName>
    </submittedName>
</protein>
<accession>A0A8J7TL71</accession>
<dbReference type="AlphaFoldDB" id="A0A8J7TL71"/>
<name>A0A8J7TL71_9BACT</name>
<proteinExistence type="predicted"/>
<gene>
    <name evidence="1" type="ORF">J0M35_08040</name>
</gene>
<evidence type="ECO:0000313" key="1">
    <source>
        <dbReference type="EMBL" id="MBN8660294.1"/>
    </source>
</evidence>
<comment type="caution">
    <text evidence="1">The sequence shown here is derived from an EMBL/GenBank/DDBJ whole genome shotgun (WGS) entry which is preliminary data.</text>
</comment>
<dbReference type="Proteomes" id="UP000664277">
    <property type="component" value="Unassembled WGS sequence"/>
</dbReference>
<sequence length="99" mass="10311">MKDKTISENTSIELMERIASALEMICEKLTGIEGKIEDLTYEIQSHGSAMNECLEVVAQAYEQGGFGCGESGQDLPFSVEGQTEGGCGGGGCGSGGCHN</sequence>